<keyword evidence="2" id="KW-1185">Reference proteome</keyword>
<reference evidence="1" key="2">
    <citation type="submission" date="2013-04" db="UniProtKB">
        <authorList>
            <consortium name="EnsemblPlants"/>
        </authorList>
    </citation>
    <scope>IDENTIFICATION</scope>
</reference>
<dbReference type="AlphaFoldDB" id="J3MPD0"/>
<proteinExistence type="predicted"/>
<organism evidence="1">
    <name type="scientific">Oryza brachyantha</name>
    <name type="common">malo sina</name>
    <dbReference type="NCBI Taxonomy" id="4533"/>
    <lineage>
        <taxon>Eukaryota</taxon>
        <taxon>Viridiplantae</taxon>
        <taxon>Streptophyta</taxon>
        <taxon>Embryophyta</taxon>
        <taxon>Tracheophyta</taxon>
        <taxon>Spermatophyta</taxon>
        <taxon>Magnoliopsida</taxon>
        <taxon>Liliopsida</taxon>
        <taxon>Poales</taxon>
        <taxon>Poaceae</taxon>
        <taxon>BOP clade</taxon>
        <taxon>Oryzoideae</taxon>
        <taxon>Oryzeae</taxon>
        <taxon>Oryzinae</taxon>
        <taxon>Oryza</taxon>
    </lineage>
</organism>
<sequence>MAGFSKAVAHALLPLCTSICGSKRATFGCAAPLGPGARSAAAEQRSIAFGWRYPAAAGS</sequence>
<protein>
    <submittedName>
        <fullName evidence="1">Uncharacterized protein</fullName>
    </submittedName>
</protein>
<evidence type="ECO:0000313" key="1">
    <source>
        <dbReference type="EnsemblPlants" id="OB07G32620.1"/>
    </source>
</evidence>
<dbReference type="HOGENOM" id="CLU_2964595_0_0_1"/>
<evidence type="ECO:0000313" key="2">
    <source>
        <dbReference type="Proteomes" id="UP000006038"/>
    </source>
</evidence>
<dbReference type="EnsemblPlants" id="OB07G32620.1">
    <property type="protein sequence ID" value="OB07G32620.1"/>
    <property type="gene ID" value="OB07G32620"/>
</dbReference>
<name>J3MPD0_ORYBR</name>
<dbReference type="Gramene" id="OB07G32620.1">
    <property type="protein sequence ID" value="OB07G32620.1"/>
    <property type="gene ID" value="OB07G32620"/>
</dbReference>
<accession>J3MPD0</accession>
<dbReference type="Proteomes" id="UP000006038">
    <property type="component" value="Chromosome 7"/>
</dbReference>
<reference evidence="1" key="1">
    <citation type="journal article" date="2013" name="Nat. Commun.">
        <title>Whole-genome sequencing of Oryza brachyantha reveals mechanisms underlying Oryza genome evolution.</title>
        <authorList>
            <person name="Chen J."/>
            <person name="Huang Q."/>
            <person name="Gao D."/>
            <person name="Wang J."/>
            <person name="Lang Y."/>
            <person name="Liu T."/>
            <person name="Li B."/>
            <person name="Bai Z."/>
            <person name="Luis Goicoechea J."/>
            <person name="Liang C."/>
            <person name="Chen C."/>
            <person name="Zhang W."/>
            <person name="Sun S."/>
            <person name="Liao Y."/>
            <person name="Zhang X."/>
            <person name="Yang L."/>
            <person name="Song C."/>
            <person name="Wang M."/>
            <person name="Shi J."/>
            <person name="Liu G."/>
            <person name="Liu J."/>
            <person name="Zhou H."/>
            <person name="Zhou W."/>
            <person name="Yu Q."/>
            <person name="An N."/>
            <person name="Chen Y."/>
            <person name="Cai Q."/>
            <person name="Wang B."/>
            <person name="Liu B."/>
            <person name="Min J."/>
            <person name="Huang Y."/>
            <person name="Wu H."/>
            <person name="Li Z."/>
            <person name="Zhang Y."/>
            <person name="Yin Y."/>
            <person name="Song W."/>
            <person name="Jiang J."/>
            <person name="Jackson S.A."/>
            <person name="Wing R.A."/>
            <person name="Wang J."/>
            <person name="Chen M."/>
        </authorList>
    </citation>
    <scope>NUCLEOTIDE SEQUENCE [LARGE SCALE GENOMIC DNA]</scope>
    <source>
        <strain evidence="1">cv. IRGC 101232</strain>
    </source>
</reference>